<organism evidence="1 2">
    <name type="scientific">Taklimakanibacter albus</name>
    <dbReference type="NCBI Taxonomy" id="2800327"/>
    <lineage>
        <taxon>Bacteria</taxon>
        <taxon>Pseudomonadati</taxon>
        <taxon>Pseudomonadota</taxon>
        <taxon>Alphaproteobacteria</taxon>
        <taxon>Hyphomicrobiales</taxon>
        <taxon>Aestuariivirgaceae</taxon>
        <taxon>Taklimakanibacter</taxon>
    </lineage>
</organism>
<proteinExistence type="predicted"/>
<dbReference type="EMBL" id="JAENHL010000004">
    <property type="protein sequence ID" value="MBK1865286.1"/>
    <property type="molecule type" value="Genomic_DNA"/>
</dbReference>
<evidence type="ECO:0000313" key="2">
    <source>
        <dbReference type="Proteomes" id="UP000616151"/>
    </source>
</evidence>
<reference evidence="1" key="1">
    <citation type="submission" date="2021-01" db="EMBL/GenBank/DDBJ databases">
        <authorList>
            <person name="Sun Q."/>
        </authorList>
    </citation>
    <scope>NUCLEOTIDE SEQUENCE</scope>
    <source>
        <strain evidence="1">YIM B02566</strain>
    </source>
</reference>
<dbReference type="Proteomes" id="UP000616151">
    <property type="component" value="Unassembled WGS sequence"/>
</dbReference>
<comment type="caution">
    <text evidence="1">The sequence shown here is derived from an EMBL/GenBank/DDBJ whole genome shotgun (WGS) entry which is preliminary data.</text>
</comment>
<evidence type="ECO:0000313" key="1">
    <source>
        <dbReference type="EMBL" id="MBK1865286.1"/>
    </source>
</evidence>
<gene>
    <name evidence="1" type="ORF">JHL16_02895</name>
</gene>
<sequence>MARKAKAKQTGAKDKKAKSKKAKPSPKKAAKRAPIQPAIKKAAAPAKRRAVPLDPQLQERVQRSLRACMRSLTTHGDYGMEDGPGTWEMSNQKWEEVLTCVCRRIGLAYSVPLLNDTKNENFSDIIGILARRVRG</sequence>
<name>A0ACC5QY15_9HYPH</name>
<protein>
    <submittedName>
        <fullName evidence="1">Uncharacterized protein</fullName>
    </submittedName>
</protein>
<accession>A0ACC5QY15</accession>
<keyword evidence="2" id="KW-1185">Reference proteome</keyword>